<proteinExistence type="predicted"/>
<protein>
    <submittedName>
        <fullName evidence="1">Uncharacterized protein</fullName>
    </submittedName>
</protein>
<comment type="caution">
    <text evidence="1">The sequence shown here is derived from an EMBL/GenBank/DDBJ whole genome shotgun (WGS) entry which is preliminary data.</text>
</comment>
<accession>A0A543AZM2</accession>
<name>A0A543AZM2_9ACTN</name>
<sequence>MHSDATGADRLMKQTHSEPEVVVRLLDCVYGIIQLSNATVRAAHSVVMGMSLFMRRVPAVAAGVLVAGVLLSACGGGESDESSEIDSINDAVNNAMKLEMELQGVTNRLIVDCMVDAGFDTHPQDLTEDPGSWMADEDYQPLVGSEPPGSYDIPTLEEAKKRGFDIGRYNDPDFDWEAEDEENGYTTTEDPFWEMNEKYIEEYEKARYGEEYYDKMWSDEAPSYSEEEEEWPAEAGCTGEANAAIAEATGAKEDELGWPDFLDDWEAQLARYQTEALLDAQDDWSACVEERGHPYFEFTDGWVDLWSYVHMFYDNGDDYMVAEDGDEGPTYDPPPGAPWEFDEAYAKEVEMAIDVAECADETGLRKTMETEWNKTMEAVALENKDAIFAWHDSLEKALEAAQAVLSE</sequence>
<dbReference type="Proteomes" id="UP000317043">
    <property type="component" value="Unassembled WGS sequence"/>
</dbReference>
<dbReference type="InParanoid" id="A0A543AZM2"/>
<gene>
    <name evidence="1" type="ORF">FB566_3581</name>
</gene>
<dbReference type="EMBL" id="VFOW01000001">
    <property type="protein sequence ID" value="TQL78006.1"/>
    <property type="molecule type" value="Genomic_DNA"/>
</dbReference>
<dbReference type="AlphaFoldDB" id="A0A543AZM2"/>
<evidence type="ECO:0000313" key="2">
    <source>
        <dbReference type="Proteomes" id="UP000317043"/>
    </source>
</evidence>
<keyword evidence="2" id="KW-1185">Reference proteome</keyword>
<reference evidence="1 2" key="1">
    <citation type="submission" date="2019-06" db="EMBL/GenBank/DDBJ databases">
        <title>Sequencing the genomes of 1000 actinobacteria strains.</title>
        <authorList>
            <person name="Klenk H.-P."/>
        </authorList>
    </citation>
    <scope>NUCLEOTIDE SEQUENCE [LARGE SCALE GENOMIC DNA]</scope>
    <source>
        <strain evidence="1 2">DSM 45928</strain>
    </source>
</reference>
<evidence type="ECO:0000313" key="1">
    <source>
        <dbReference type="EMBL" id="TQL78006.1"/>
    </source>
</evidence>
<organism evidence="1 2">
    <name type="scientific">Stackebrandtia endophytica</name>
    <dbReference type="NCBI Taxonomy" id="1496996"/>
    <lineage>
        <taxon>Bacteria</taxon>
        <taxon>Bacillati</taxon>
        <taxon>Actinomycetota</taxon>
        <taxon>Actinomycetes</taxon>
        <taxon>Glycomycetales</taxon>
        <taxon>Glycomycetaceae</taxon>
        <taxon>Stackebrandtia</taxon>
    </lineage>
</organism>